<dbReference type="AlphaFoldDB" id="A0A2S6FEW3"/>
<comment type="caution">
    <text evidence="1">The sequence shown here is derived from an EMBL/GenBank/DDBJ whole genome shotgun (WGS) entry which is preliminary data.</text>
</comment>
<name>A0A2S6FEW3_9PSED</name>
<accession>A0A2S6FEW3</accession>
<evidence type="ECO:0000313" key="2">
    <source>
        <dbReference type="Proteomes" id="UP000238541"/>
    </source>
</evidence>
<dbReference type="Proteomes" id="UP000238541">
    <property type="component" value="Unassembled WGS sequence"/>
</dbReference>
<keyword evidence="2" id="KW-1185">Reference proteome</keyword>
<reference evidence="2" key="1">
    <citation type="submission" date="2017-06" db="EMBL/GenBank/DDBJ databases">
        <authorList>
            <person name="Furmanczyk E.M."/>
        </authorList>
    </citation>
    <scope>NUCLEOTIDE SEQUENCE [LARGE SCALE GENOMIC DNA]</scope>
    <source>
        <strain evidence="2">AP3_16</strain>
    </source>
</reference>
<protein>
    <submittedName>
        <fullName evidence="1">Uncharacterized protein</fullName>
    </submittedName>
</protein>
<sequence>MKCLFPMAKSPLSIRKRPFYLFKAGVVVGEAYASFFVKRSFGSKTASCDPKLRLKADVSMHFVDAM</sequence>
<gene>
    <name evidence="1" type="ORF">CD175_24670</name>
</gene>
<proteinExistence type="predicted"/>
<evidence type="ECO:0000313" key="1">
    <source>
        <dbReference type="EMBL" id="PPK35983.1"/>
    </source>
</evidence>
<dbReference type="EMBL" id="NIRS01000007">
    <property type="protein sequence ID" value="PPK35983.1"/>
    <property type="molecule type" value="Genomic_DNA"/>
</dbReference>
<organism evidence="1 2">
    <name type="scientific">Pseudomonas laurylsulfatiphila</name>
    <dbReference type="NCBI Taxonomy" id="2011015"/>
    <lineage>
        <taxon>Bacteria</taxon>
        <taxon>Pseudomonadati</taxon>
        <taxon>Pseudomonadota</taxon>
        <taxon>Gammaproteobacteria</taxon>
        <taxon>Pseudomonadales</taxon>
        <taxon>Pseudomonadaceae</taxon>
        <taxon>Pseudomonas</taxon>
    </lineage>
</organism>